<accession>A0A219YDD2</accession>
<dbReference type="Proteomes" id="UP000225215">
    <property type="component" value="Segment"/>
</dbReference>
<name>A0A219YDD2_9CAUD</name>
<evidence type="ECO:0000313" key="1">
    <source>
        <dbReference type="EMBL" id="APU01723.1"/>
    </source>
</evidence>
<protein>
    <submittedName>
        <fullName evidence="1">Uncharacterized protein</fullName>
    </submittedName>
</protein>
<organism evidence="1 2">
    <name type="scientific">Aeromonas phage 65.2</name>
    <dbReference type="NCBI Taxonomy" id="1932896"/>
    <lineage>
        <taxon>Viruses</taxon>
        <taxon>Duplodnaviria</taxon>
        <taxon>Heunggongvirae</taxon>
        <taxon>Uroviricota</taxon>
        <taxon>Caudoviricetes</taxon>
        <taxon>Pantevenvirales</taxon>
        <taxon>Straboviridae</taxon>
        <taxon>Emmerichvirinae</taxon>
        <taxon>Ishigurovirus</taxon>
        <taxon>Ishigurovirus osborne</taxon>
    </lineage>
</organism>
<proteinExistence type="predicted"/>
<sequence>MKLNYVYADSERVLTNVKYDRNYSDFQWNTHYNEDGKYWSLVYIEDGKKYSMEIVDETVSRDNIYFGFKCDNYVTHYPLVYLFHRDFVNEELTP</sequence>
<evidence type="ECO:0000313" key="2">
    <source>
        <dbReference type="Proteomes" id="UP000225215"/>
    </source>
</evidence>
<reference evidence="1 2" key="1">
    <citation type="journal article" date="2017" name="Sci. Rep.">
        <title>Characterization and diversity of phages infecting Aeromonas salmonicida subsp. salmonicida.</title>
        <authorList>
            <person name="Vincent A.T."/>
            <person name="Paquet V.E."/>
            <person name="Bernatchez A."/>
            <person name="Tremblay D.M."/>
            <person name="Moineau S."/>
            <person name="Charette S.J."/>
        </authorList>
    </citation>
    <scope>NUCLEOTIDE SEQUENCE [LARGE SCALE GENOMIC DNA]</scope>
</reference>
<dbReference type="EMBL" id="KY290955">
    <property type="protein sequence ID" value="APU01723.1"/>
    <property type="molecule type" value="Genomic_DNA"/>
</dbReference>